<reference evidence="1 2" key="1">
    <citation type="journal article" date="2023" name="Plants (Basel)">
        <title>Bridging the Gap: Combining Genomics and Transcriptomics Approaches to Understand Stylosanthes scabra, an Orphan Legume from the Brazilian Caatinga.</title>
        <authorList>
            <person name="Ferreira-Neto J.R.C."/>
            <person name="da Silva M.D."/>
            <person name="Binneck E."/>
            <person name="de Melo N.F."/>
            <person name="da Silva R.H."/>
            <person name="de Melo A.L.T.M."/>
            <person name="Pandolfi V."/>
            <person name="Bustamante F.O."/>
            <person name="Brasileiro-Vidal A.C."/>
            <person name="Benko-Iseppon A.M."/>
        </authorList>
    </citation>
    <scope>NUCLEOTIDE SEQUENCE [LARGE SCALE GENOMIC DNA]</scope>
    <source>
        <tissue evidence="1">Leaves</tissue>
    </source>
</reference>
<evidence type="ECO:0000313" key="2">
    <source>
        <dbReference type="Proteomes" id="UP001341840"/>
    </source>
</evidence>
<keyword evidence="2" id="KW-1185">Reference proteome</keyword>
<proteinExistence type="predicted"/>
<evidence type="ECO:0000313" key="1">
    <source>
        <dbReference type="EMBL" id="MED6134977.1"/>
    </source>
</evidence>
<comment type="caution">
    <text evidence="1">The sequence shown here is derived from an EMBL/GenBank/DDBJ whole genome shotgun (WGS) entry which is preliminary data.</text>
</comment>
<dbReference type="Proteomes" id="UP001341840">
    <property type="component" value="Unassembled WGS sequence"/>
</dbReference>
<sequence length="62" mass="6896">SQILAEYQEHHALLFSSKSQALKQSSKPHCRGPPLTFVSHRHNSFPIVASSHVTVSTVTTRK</sequence>
<dbReference type="EMBL" id="JASCZI010060651">
    <property type="protein sequence ID" value="MED6134977.1"/>
    <property type="molecule type" value="Genomic_DNA"/>
</dbReference>
<gene>
    <name evidence="1" type="ORF">PIB30_042010</name>
</gene>
<feature type="non-terminal residue" evidence="1">
    <location>
        <position position="1"/>
    </location>
</feature>
<organism evidence="1 2">
    <name type="scientific">Stylosanthes scabra</name>
    <dbReference type="NCBI Taxonomy" id="79078"/>
    <lineage>
        <taxon>Eukaryota</taxon>
        <taxon>Viridiplantae</taxon>
        <taxon>Streptophyta</taxon>
        <taxon>Embryophyta</taxon>
        <taxon>Tracheophyta</taxon>
        <taxon>Spermatophyta</taxon>
        <taxon>Magnoliopsida</taxon>
        <taxon>eudicotyledons</taxon>
        <taxon>Gunneridae</taxon>
        <taxon>Pentapetalae</taxon>
        <taxon>rosids</taxon>
        <taxon>fabids</taxon>
        <taxon>Fabales</taxon>
        <taxon>Fabaceae</taxon>
        <taxon>Papilionoideae</taxon>
        <taxon>50 kb inversion clade</taxon>
        <taxon>dalbergioids sensu lato</taxon>
        <taxon>Dalbergieae</taxon>
        <taxon>Pterocarpus clade</taxon>
        <taxon>Stylosanthes</taxon>
    </lineage>
</organism>
<protein>
    <submittedName>
        <fullName evidence="1">Uncharacterized protein</fullName>
    </submittedName>
</protein>
<accession>A0ABU6SEZ6</accession>
<name>A0ABU6SEZ6_9FABA</name>